<dbReference type="PANTHER" id="PTHR47326:SF1">
    <property type="entry name" value="HTH PSQ-TYPE DOMAIN-CONTAINING PROTEIN"/>
    <property type="match status" value="1"/>
</dbReference>
<name>A0A6L2QA67_COPFO</name>
<dbReference type="OrthoDB" id="10066061at2759"/>
<accession>A0A6L2QA67</accession>
<proteinExistence type="predicted"/>
<evidence type="ECO:0000313" key="1">
    <source>
        <dbReference type="EMBL" id="GFG39828.1"/>
    </source>
</evidence>
<keyword evidence="2" id="KW-1185">Reference proteome</keyword>
<organism evidence="1 2">
    <name type="scientific">Coptotermes formosanus</name>
    <name type="common">Formosan subterranean termite</name>
    <dbReference type="NCBI Taxonomy" id="36987"/>
    <lineage>
        <taxon>Eukaryota</taxon>
        <taxon>Metazoa</taxon>
        <taxon>Ecdysozoa</taxon>
        <taxon>Arthropoda</taxon>
        <taxon>Hexapoda</taxon>
        <taxon>Insecta</taxon>
        <taxon>Pterygota</taxon>
        <taxon>Neoptera</taxon>
        <taxon>Polyneoptera</taxon>
        <taxon>Dictyoptera</taxon>
        <taxon>Blattodea</taxon>
        <taxon>Blattoidea</taxon>
        <taxon>Termitoidae</taxon>
        <taxon>Rhinotermitidae</taxon>
        <taxon>Coptotermes</taxon>
    </lineage>
</organism>
<evidence type="ECO:0000313" key="2">
    <source>
        <dbReference type="Proteomes" id="UP000502823"/>
    </source>
</evidence>
<dbReference type="EMBL" id="BLKM01001253">
    <property type="protein sequence ID" value="GFG39828.1"/>
    <property type="molecule type" value="Genomic_DNA"/>
</dbReference>
<dbReference type="Proteomes" id="UP000502823">
    <property type="component" value="Unassembled WGS sequence"/>
</dbReference>
<reference evidence="2" key="1">
    <citation type="submission" date="2020-01" db="EMBL/GenBank/DDBJ databases">
        <title>Draft genome sequence of the Termite Coptotermes fromosanus.</title>
        <authorList>
            <person name="Itakura S."/>
            <person name="Yosikawa Y."/>
            <person name="Umezawa K."/>
        </authorList>
    </citation>
    <scope>NUCLEOTIDE SEQUENCE [LARGE SCALE GENOMIC DNA]</scope>
</reference>
<gene>
    <name evidence="1" type="ORF">Cfor_08808</name>
</gene>
<dbReference type="InParanoid" id="A0A6L2QA67"/>
<protein>
    <submittedName>
        <fullName evidence="1">Uncharacterized protein</fullName>
    </submittedName>
</protein>
<sequence length="91" mass="10932">MEQKGLIYNEKSTQRPRVSEEAVNRVGVIFQASPRKSTRTASRELALPQSMVWHILWKRLKIIPYRLHLLQALNEDDKLKRFYFYCRIRIT</sequence>
<dbReference type="AlphaFoldDB" id="A0A6L2QA67"/>
<comment type="caution">
    <text evidence="1">The sequence shown here is derived from an EMBL/GenBank/DDBJ whole genome shotgun (WGS) entry which is preliminary data.</text>
</comment>
<dbReference type="PANTHER" id="PTHR47326">
    <property type="entry name" value="TRANSPOSABLE ELEMENT TC3 TRANSPOSASE-LIKE PROTEIN"/>
    <property type="match status" value="1"/>
</dbReference>